<dbReference type="PRINTS" id="PR00036">
    <property type="entry name" value="HTHLACI"/>
</dbReference>
<dbReference type="Pfam" id="PF00356">
    <property type="entry name" value="LacI"/>
    <property type="match status" value="1"/>
</dbReference>
<name>A0A323TK30_9BACI</name>
<dbReference type="CDD" id="cd06267">
    <property type="entry name" value="PBP1_LacI_sugar_binding-like"/>
    <property type="match status" value="1"/>
</dbReference>
<gene>
    <name evidence="5" type="ORF">CR194_00185</name>
</gene>
<dbReference type="PROSITE" id="PS50932">
    <property type="entry name" value="HTH_LACI_2"/>
    <property type="match status" value="1"/>
</dbReference>
<dbReference type="PANTHER" id="PTHR30146">
    <property type="entry name" value="LACI-RELATED TRANSCRIPTIONAL REPRESSOR"/>
    <property type="match status" value="1"/>
</dbReference>
<protein>
    <submittedName>
        <fullName evidence="5">LacI family transcriptional regulator</fullName>
    </submittedName>
</protein>
<dbReference type="InterPro" id="IPR010982">
    <property type="entry name" value="Lambda_DNA-bd_dom_sf"/>
</dbReference>
<dbReference type="InterPro" id="IPR000843">
    <property type="entry name" value="HTH_LacI"/>
</dbReference>
<accession>A0A323TK30</accession>
<evidence type="ECO:0000313" key="6">
    <source>
        <dbReference type="Proteomes" id="UP000248214"/>
    </source>
</evidence>
<dbReference type="SMART" id="SM00354">
    <property type="entry name" value="HTH_LACI"/>
    <property type="match status" value="1"/>
</dbReference>
<dbReference type="PROSITE" id="PS00356">
    <property type="entry name" value="HTH_LACI_1"/>
    <property type="match status" value="1"/>
</dbReference>
<keyword evidence="1" id="KW-0805">Transcription regulation</keyword>
<dbReference type="Proteomes" id="UP000248214">
    <property type="component" value="Unassembled WGS sequence"/>
</dbReference>
<dbReference type="SUPFAM" id="SSF47413">
    <property type="entry name" value="lambda repressor-like DNA-binding domains"/>
    <property type="match status" value="1"/>
</dbReference>
<feature type="domain" description="HTH lacI-type" evidence="4">
    <location>
        <begin position="2"/>
        <end position="56"/>
    </location>
</feature>
<evidence type="ECO:0000256" key="1">
    <source>
        <dbReference type="ARBA" id="ARBA00023015"/>
    </source>
</evidence>
<reference evidence="5 6" key="1">
    <citation type="submission" date="2017-10" db="EMBL/GenBank/DDBJ databases">
        <title>Bacillus sp. nov., a halophilic bacterium isolated from a Keqin Lake.</title>
        <authorList>
            <person name="Wang H."/>
        </authorList>
    </citation>
    <scope>NUCLEOTIDE SEQUENCE [LARGE SCALE GENOMIC DNA]</scope>
    <source>
        <strain evidence="5 6">KQ-12</strain>
    </source>
</reference>
<dbReference type="AlphaFoldDB" id="A0A323TK30"/>
<organism evidence="5 6">
    <name type="scientific">Salipaludibacillus keqinensis</name>
    <dbReference type="NCBI Taxonomy" id="2045207"/>
    <lineage>
        <taxon>Bacteria</taxon>
        <taxon>Bacillati</taxon>
        <taxon>Bacillota</taxon>
        <taxon>Bacilli</taxon>
        <taxon>Bacillales</taxon>
        <taxon>Bacillaceae</taxon>
    </lineage>
</organism>
<evidence type="ECO:0000313" key="5">
    <source>
        <dbReference type="EMBL" id="PYZ93997.1"/>
    </source>
</evidence>
<evidence type="ECO:0000256" key="2">
    <source>
        <dbReference type="ARBA" id="ARBA00023125"/>
    </source>
</evidence>
<dbReference type="InterPro" id="IPR028082">
    <property type="entry name" value="Peripla_BP_I"/>
</dbReference>
<dbReference type="GO" id="GO:0000976">
    <property type="term" value="F:transcription cis-regulatory region binding"/>
    <property type="evidence" value="ECO:0007669"/>
    <property type="project" value="TreeGrafter"/>
</dbReference>
<dbReference type="OrthoDB" id="9775106at2"/>
<keyword evidence="6" id="KW-1185">Reference proteome</keyword>
<dbReference type="GO" id="GO:0003700">
    <property type="term" value="F:DNA-binding transcription factor activity"/>
    <property type="evidence" value="ECO:0007669"/>
    <property type="project" value="TreeGrafter"/>
</dbReference>
<comment type="caution">
    <text evidence="5">The sequence shown here is derived from an EMBL/GenBank/DDBJ whole genome shotgun (WGS) entry which is preliminary data.</text>
</comment>
<evidence type="ECO:0000256" key="3">
    <source>
        <dbReference type="ARBA" id="ARBA00023163"/>
    </source>
</evidence>
<keyword evidence="3" id="KW-0804">Transcription</keyword>
<dbReference type="PANTHER" id="PTHR30146:SF109">
    <property type="entry name" value="HTH-TYPE TRANSCRIPTIONAL REGULATOR GALS"/>
    <property type="match status" value="1"/>
</dbReference>
<dbReference type="InterPro" id="IPR046335">
    <property type="entry name" value="LacI/GalR-like_sensor"/>
</dbReference>
<keyword evidence="2" id="KW-0238">DNA-binding</keyword>
<sequence>MATIKDIAKSAGVSVTTVSRALNGYSDVNDKTRKLIEDTAKQLNYSPNTLARSLVMNKSQTIGLLVSELNRSGAKDMFTYEVMCGINDSASDVGYDLILFSTNSVMQKQKSYTQLCRERQVEGVIMQGIKMDDPYIKEVIDSNIPCVFVDVEVEGKDVGYVTTDNVFGAQMAVKHLINLGHTEIAMVNGHDQAHVSAKRRKGYERELTDAGLPVRDTYILNGEFLEPMAEAAAFPFLQAHPEVTAVFCASDLMALGVMRAAKRLGLRIPEDLSIVGFDDIVLSEYTSPPLTTVGQDKYQMGYEAAKLLTSILKNDDPNQKMCVLDNRLIVRETTAPPRK</sequence>
<dbReference type="Gene3D" id="1.10.260.40">
    <property type="entry name" value="lambda repressor-like DNA-binding domains"/>
    <property type="match status" value="1"/>
</dbReference>
<dbReference type="Gene3D" id="3.40.50.2300">
    <property type="match status" value="2"/>
</dbReference>
<evidence type="ECO:0000259" key="4">
    <source>
        <dbReference type="PROSITE" id="PS50932"/>
    </source>
</evidence>
<dbReference type="EMBL" id="PDOD01000001">
    <property type="protein sequence ID" value="PYZ93997.1"/>
    <property type="molecule type" value="Genomic_DNA"/>
</dbReference>
<dbReference type="Pfam" id="PF13377">
    <property type="entry name" value="Peripla_BP_3"/>
    <property type="match status" value="1"/>
</dbReference>
<dbReference type="CDD" id="cd01392">
    <property type="entry name" value="HTH_LacI"/>
    <property type="match status" value="1"/>
</dbReference>
<dbReference type="SUPFAM" id="SSF53822">
    <property type="entry name" value="Periplasmic binding protein-like I"/>
    <property type="match status" value="1"/>
</dbReference>
<dbReference type="RefSeq" id="WP_110607632.1">
    <property type="nucleotide sequence ID" value="NZ_PDOD01000001.1"/>
</dbReference>
<proteinExistence type="predicted"/>